<dbReference type="AlphaFoldDB" id="A0AAV8UG36"/>
<organism evidence="2 3">
    <name type="scientific">Rhodosorus marinus</name>
    <dbReference type="NCBI Taxonomy" id="101924"/>
    <lineage>
        <taxon>Eukaryota</taxon>
        <taxon>Rhodophyta</taxon>
        <taxon>Stylonematophyceae</taxon>
        <taxon>Stylonematales</taxon>
        <taxon>Stylonemataceae</taxon>
        <taxon>Rhodosorus</taxon>
    </lineage>
</organism>
<evidence type="ECO:0000256" key="1">
    <source>
        <dbReference type="SAM" id="MobiDB-lite"/>
    </source>
</evidence>
<comment type="caution">
    <text evidence="2">The sequence shown here is derived from an EMBL/GenBank/DDBJ whole genome shotgun (WGS) entry which is preliminary data.</text>
</comment>
<gene>
    <name evidence="2" type="ORF">NDN08_007296</name>
</gene>
<reference evidence="2 3" key="1">
    <citation type="journal article" date="2023" name="Nat. Commun.">
        <title>Origin of minicircular mitochondrial genomes in red algae.</title>
        <authorList>
            <person name="Lee Y."/>
            <person name="Cho C.H."/>
            <person name="Lee Y.M."/>
            <person name="Park S.I."/>
            <person name="Yang J.H."/>
            <person name="West J.A."/>
            <person name="Bhattacharya D."/>
            <person name="Yoon H.S."/>
        </authorList>
    </citation>
    <scope>NUCLEOTIDE SEQUENCE [LARGE SCALE GENOMIC DNA]</scope>
    <source>
        <strain evidence="2 3">CCMP1338</strain>
        <tissue evidence="2">Whole cell</tissue>
    </source>
</reference>
<proteinExistence type="predicted"/>
<protein>
    <submittedName>
        <fullName evidence="2">Uncharacterized protein</fullName>
    </submittedName>
</protein>
<dbReference type="Proteomes" id="UP001157974">
    <property type="component" value="Unassembled WGS sequence"/>
</dbReference>
<name>A0AAV8UG36_9RHOD</name>
<accession>A0AAV8UG36</accession>
<feature type="region of interest" description="Disordered" evidence="1">
    <location>
        <begin position="97"/>
        <end position="119"/>
    </location>
</feature>
<evidence type="ECO:0000313" key="2">
    <source>
        <dbReference type="EMBL" id="KAJ8901450.1"/>
    </source>
</evidence>
<dbReference type="EMBL" id="JAMWBK010000011">
    <property type="protein sequence ID" value="KAJ8901450.1"/>
    <property type="molecule type" value="Genomic_DNA"/>
</dbReference>
<evidence type="ECO:0000313" key="3">
    <source>
        <dbReference type="Proteomes" id="UP001157974"/>
    </source>
</evidence>
<keyword evidence="3" id="KW-1185">Reference proteome</keyword>
<sequence>MWICHGLQEFFTILAKRAAQFLRKPRVLRNTSEVPAMQRDIHPGISSGRGIVHRIFDGAPLQNIILGLFSSTYAGIESRGLSHVAVHYSSDSASLDLSPAPSSPSEKEFARGRASALTK</sequence>